<reference evidence="1" key="1">
    <citation type="submission" date="2024-03" db="EMBL/GenBank/DDBJ databases">
        <title>Novel Streptomyces species of biotechnological and ecological value are a feature of Machair soil.</title>
        <authorList>
            <person name="Prole J.R."/>
            <person name="Goodfellow M."/>
            <person name="Allenby N."/>
            <person name="Ward A.C."/>
        </authorList>
    </citation>
    <scope>NUCLEOTIDE SEQUENCE</scope>
    <source>
        <strain evidence="1">MS2.AVA.5</strain>
    </source>
</reference>
<keyword evidence="2" id="KW-1185">Reference proteome</keyword>
<proteinExistence type="predicted"/>
<organism evidence="1 2">
    <name type="scientific">Streptomyces achmelvichensis</name>
    <dbReference type="NCBI Taxonomy" id="3134111"/>
    <lineage>
        <taxon>Bacteria</taxon>
        <taxon>Bacillati</taxon>
        <taxon>Actinomycetota</taxon>
        <taxon>Actinomycetes</taxon>
        <taxon>Kitasatosporales</taxon>
        <taxon>Streptomycetaceae</taxon>
        <taxon>Streptomyces</taxon>
    </lineage>
</organism>
<accession>A0ACC6PZG6</accession>
<gene>
    <name evidence="1" type="ORF">WKI67_25520</name>
</gene>
<sequence length="141" mass="15171">MTSEPSRRQPGDTTGLTQDAGWEIGVSKTLPLPVAAVWDFIVSPEGVALWLGKGVDLPTEKGEEYATAEGVTGELRSYRPGDRVRLTYGTTTLQVAVSASGSGKAVLRFHQEHLADAVERERQRAHWKAVTAEVVQALGVS</sequence>
<protein>
    <submittedName>
        <fullName evidence="1">SRPBCC domain-containing protein</fullName>
    </submittedName>
</protein>
<comment type="caution">
    <text evidence="1">The sequence shown here is derived from an EMBL/GenBank/DDBJ whole genome shotgun (WGS) entry which is preliminary data.</text>
</comment>
<evidence type="ECO:0000313" key="2">
    <source>
        <dbReference type="Proteomes" id="UP001377168"/>
    </source>
</evidence>
<evidence type="ECO:0000313" key="1">
    <source>
        <dbReference type="EMBL" id="MEJ8636729.1"/>
    </source>
</evidence>
<name>A0ACC6PZG6_9ACTN</name>
<dbReference type="EMBL" id="JBBKAJ010000022">
    <property type="protein sequence ID" value="MEJ8636729.1"/>
    <property type="molecule type" value="Genomic_DNA"/>
</dbReference>
<dbReference type="Proteomes" id="UP001377168">
    <property type="component" value="Unassembled WGS sequence"/>
</dbReference>